<evidence type="ECO:0000256" key="1">
    <source>
        <dbReference type="SAM" id="MobiDB-lite"/>
    </source>
</evidence>
<sequence length="259" mass="27902">MVIVFHSKDCSSFWSALMVANGLTLAGRRPAIVVEAGVVPVDVAARPTARGMRVVRVPARFLRRRVLAIFGRDRHDDVLVALRSPDAARDLDAIAMPTAYVDPVRGAPEADADPRSRIHALASRIEGPGPEIGSGMIASIGVPRPGRLCQADLLKGRPGEPLLHRSLLLTTDVLAAACSGIGPGDASGRWVQVEECLRVVGRRLQARARAGGGRFRDDAARRRPRCRSLTRPPAPETCRKRVGEFAVDRSLRIGRQLGA</sequence>
<protein>
    <submittedName>
        <fullName evidence="2">Uncharacterized protein</fullName>
    </submittedName>
</protein>
<feature type="region of interest" description="Disordered" evidence="1">
    <location>
        <begin position="210"/>
        <end position="234"/>
    </location>
</feature>
<dbReference type="AlphaFoldDB" id="A0A2U8VVG8"/>
<dbReference type="Proteomes" id="UP000246058">
    <property type="component" value="Chromosome"/>
</dbReference>
<gene>
    <name evidence="2" type="ORF">DK427_19865</name>
</gene>
<organism evidence="2 3">
    <name type="scientific">Methylobacterium radiodurans</name>
    <dbReference type="NCBI Taxonomy" id="2202828"/>
    <lineage>
        <taxon>Bacteria</taxon>
        <taxon>Pseudomonadati</taxon>
        <taxon>Pseudomonadota</taxon>
        <taxon>Alphaproteobacteria</taxon>
        <taxon>Hyphomicrobiales</taxon>
        <taxon>Methylobacteriaceae</taxon>
        <taxon>Methylobacterium</taxon>
    </lineage>
</organism>
<evidence type="ECO:0000313" key="2">
    <source>
        <dbReference type="EMBL" id="AWN37705.1"/>
    </source>
</evidence>
<dbReference type="KEGG" id="meti:DK427_19865"/>
<reference evidence="2 3" key="1">
    <citation type="submission" date="2018-05" db="EMBL/GenBank/DDBJ databases">
        <title>Complete Genome Sequence of Methylobacterium sp. 17Sr1-43.</title>
        <authorList>
            <person name="Srinivasan S."/>
        </authorList>
    </citation>
    <scope>NUCLEOTIDE SEQUENCE [LARGE SCALE GENOMIC DNA]</scope>
    <source>
        <strain evidence="2 3">17Sr1-43</strain>
    </source>
</reference>
<dbReference type="RefSeq" id="WP_109952771.1">
    <property type="nucleotide sequence ID" value="NZ_CP029551.1"/>
</dbReference>
<dbReference type="EMBL" id="CP029551">
    <property type="protein sequence ID" value="AWN37705.1"/>
    <property type="molecule type" value="Genomic_DNA"/>
</dbReference>
<name>A0A2U8VVG8_9HYPH</name>
<accession>A0A2U8VVG8</accession>
<keyword evidence="3" id="KW-1185">Reference proteome</keyword>
<evidence type="ECO:0000313" key="3">
    <source>
        <dbReference type="Proteomes" id="UP000246058"/>
    </source>
</evidence>
<proteinExistence type="predicted"/>